<evidence type="ECO:0000256" key="3">
    <source>
        <dbReference type="ARBA" id="ARBA00022816"/>
    </source>
</evidence>
<evidence type="ECO:0000256" key="7">
    <source>
        <dbReference type="ARBA" id="ARBA00023242"/>
    </source>
</evidence>
<dbReference type="Proteomes" id="UP001187531">
    <property type="component" value="Unassembled WGS sequence"/>
</dbReference>
<feature type="compositionally biased region" description="Polar residues" evidence="9">
    <location>
        <begin position="407"/>
        <end position="424"/>
    </location>
</feature>
<dbReference type="InterPro" id="IPR024882">
    <property type="entry name" value="NUP58/p45/49"/>
</dbReference>
<evidence type="ECO:0000256" key="8">
    <source>
        <dbReference type="SAM" id="Coils"/>
    </source>
</evidence>
<evidence type="ECO:0000256" key="6">
    <source>
        <dbReference type="ARBA" id="ARBA00023132"/>
    </source>
</evidence>
<dbReference type="PANTHER" id="PTHR13437:SF2">
    <property type="entry name" value="NUCLEOPORIN P58_P45"/>
    <property type="match status" value="1"/>
</dbReference>
<dbReference type="GO" id="GO:0015031">
    <property type="term" value="P:protein transport"/>
    <property type="evidence" value="ECO:0007669"/>
    <property type="project" value="UniProtKB-KW"/>
</dbReference>
<feature type="region of interest" description="Disordered" evidence="9">
    <location>
        <begin position="35"/>
        <end position="68"/>
    </location>
</feature>
<accession>A0AA88HQS5</accession>
<evidence type="ECO:0000256" key="2">
    <source>
        <dbReference type="ARBA" id="ARBA00022448"/>
    </source>
</evidence>
<evidence type="ECO:0000313" key="10">
    <source>
        <dbReference type="EMBL" id="KAK2713930.1"/>
    </source>
</evidence>
<dbReference type="Gene3D" id="6.10.140.1350">
    <property type="match status" value="1"/>
</dbReference>
<keyword evidence="5" id="KW-0811">Translocation</keyword>
<protein>
    <recommendedName>
        <fullName evidence="12">Nucleoporin p58/p45</fullName>
    </recommendedName>
</protein>
<organism evidence="10 11">
    <name type="scientific">Artemia franciscana</name>
    <name type="common">Brine shrimp</name>
    <name type="synonym">Artemia sanfranciscana</name>
    <dbReference type="NCBI Taxonomy" id="6661"/>
    <lineage>
        <taxon>Eukaryota</taxon>
        <taxon>Metazoa</taxon>
        <taxon>Ecdysozoa</taxon>
        <taxon>Arthropoda</taxon>
        <taxon>Crustacea</taxon>
        <taxon>Branchiopoda</taxon>
        <taxon>Anostraca</taxon>
        <taxon>Artemiidae</taxon>
        <taxon>Artemia</taxon>
    </lineage>
</organism>
<feature type="region of interest" description="Disordered" evidence="9">
    <location>
        <begin position="402"/>
        <end position="453"/>
    </location>
</feature>
<evidence type="ECO:0000256" key="1">
    <source>
        <dbReference type="ARBA" id="ARBA00004567"/>
    </source>
</evidence>
<keyword evidence="7" id="KW-0539">Nucleus</keyword>
<keyword evidence="6" id="KW-0906">Nuclear pore complex</keyword>
<comment type="subcellular location">
    <subcellularLocation>
        <location evidence="1">Nucleus</location>
        <location evidence="1">Nuclear pore complex</location>
    </subcellularLocation>
</comment>
<dbReference type="GO" id="GO:0008139">
    <property type="term" value="F:nuclear localization sequence binding"/>
    <property type="evidence" value="ECO:0007669"/>
    <property type="project" value="InterPro"/>
</dbReference>
<dbReference type="EMBL" id="JAVRJZ010000014">
    <property type="protein sequence ID" value="KAK2713930.1"/>
    <property type="molecule type" value="Genomic_DNA"/>
</dbReference>
<dbReference type="AlphaFoldDB" id="A0AA88HQS5"/>
<evidence type="ECO:0000256" key="4">
    <source>
        <dbReference type="ARBA" id="ARBA00022927"/>
    </source>
</evidence>
<keyword evidence="8" id="KW-0175">Coiled coil</keyword>
<keyword evidence="4" id="KW-0653">Protein transport</keyword>
<reference evidence="10" key="1">
    <citation type="submission" date="2023-07" db="EMBL/GenBank/DDBJ databases">
        <title>Chromosome-level genome assembly of Artemia franciscana.</title>
        <authorList>
            <person name="Jo E."/>
        </authorList>
    </citation>
    <scope>NUCLEOTIDE SEQUENCE</scope>
    <source>
        <tissue evidence="10">Whole body</tissue>
    </source>
</reference>
<dbReference type="GO" id="GO:0005643">
    <property type="term" value="C:nuclear pore"/>
    <property type="evidence" value="ECO:0007669"/>
    <property type="project" value="UniProtKB-SubCell"/>
</dbReference>
<keyword evidence="11" id="KW-1185">Reference proteome</keyword>
<evidence type="ECO:0000256" key="9">
    <source>
        <dbReference type="SAM" id="MobiDB-lite"/>
    </source>
</evidence>
<sequence length="453" mass="47390">MQSGFSFGTNPAPSFSATASTPGFSFGTSTNTPSSGALLGSTTPASGTTSFSFGQTAPPAGSSGQSLFGGTSAPLFSSSSTNAGTGTSFGFGTTPASTASTLPSFGLGGTSQPSGVGLFGAQPAVSAPTSSVGATGLGGTSLTLSGQGGNAKQDAASAAKENKVENEIMATVESFRSYVKSQKSMREEIARASEKPIEKISEEISEMMKLLSAINSGISRNMNITNKLKFEVAKELQNVEMAQRTQDTPQGLQMENTQPMDFFFNLIEGFERKIHAFRQQIEEASRNMQTLHQMGSMSAKDLIDAVKKLHESFVTMASRLYYVHREIQALRDGMLGQQRVTLRDFTNQPLRSDGSLIGSPVPSRQSIGLMGPSPFISGSQTIPKTPLNMTGFSTSFTGPPTVGLGQTPRSPFQSTNFGQSSFLMPSSGFATPGGTPQQSFSLGSPAGVKRGKN</sequence>
<comment type="caution">
    <text evidence="10">The sequence shown here is derived from an EMBL/GenBank/DDBJ whole genome shotgun (WGS) entry which is preliminary data.</text>
</comment>
<proteinExistence type="predicted"/>
<feature type="coiled-coil region" evidence="8">
    <location>
        <begin position="267"/>
        <end position="294"/>
    </location>
</feature>
<dbReference type="GO" id="GO:0017056">
    <property type="term" value="F:structural constituent of nuclear pore"/>
    <property type="evidence" value="ECO:0007669"/>
    <property type="project" value="InterPro"/>
</dbReference>
<evidence type="ECO:0008006" key="12">
    <source>
        <dbReference type="Google" id="ProtNLM"/>
    </source>
</evidence>
<dbReference type="PANTHER" id="PTHR13437">
    <property type="entry name" value="NUCLEOPORIN P58/P45 NUCLEOPORIN-LIKE PROTEIN 1"/>
    <property type="match status" value="1"/>
</dbReference>
<evidence type="ECO:0000256" key="5">
    <source>
        <dbReference type="ARBA" id="ARBA00023010"/>
    </source>
</evidence>
<feature type="compositionally biased region" description="Polar residues" evidence="9">
    <location>
        <begin position="35"/>
        <end position="55"/>
    </location>
</feature>
<dbReference type="GO" id="GO:0051028">
    <property type="term" value="P:mRNA transport"/>
    <property type="evidence" value="ECO:0007669"/>
    <property type="project" value="UniProtKB-KW"/>
</dbReference>
<gene>
    <name evidence="10" type="ORF">QYM36_009727</name>
</gene>
<keyword evidence="2" id="KW-0813">Transport</keyword>
<keyword evidence="3" id="KW-0509">mRNA transport</keyword>
<evidence type="ECO:0000313" key="11">
    <source>
        <dbReference type="Proteomes" id="UP001187531"/>
    </source>
</evidence>
<dbReference type="Pfam" id="PF15967">
    <property type="entry name" value="Nucleoporin_FG2"/>
    <property type="match status" value="1"/>
</dbReference>
<name>A0AA88HQS5_ARTSF</name>